<organism evidence="2 3">
    <name type="scientific">Pseudoalteromonas luteoviolacea H33</name>
    <dbReference type="NCBI Taxonomy" id="1365251"/>
    <lineage>
        <taxon>Bacteria</taxon>
        <taxon>Pseudomonadati</taxon>
        <taxon>Pseudomonadota</taxon>
        <taxon>Gammaproteobacteria</taxon>
        <taxon>Alteromonadales</taxon>
        <taxon>Pseudoalteromonadaceae</taxon>
        <taxon>Pseudoalteromonas</taxon>
    </lineage>
</organism>
<sequence>MFADSKELQQVATWYYEQWESKRANNSVSDVITKLSSTEQRLGFTVHFNEQLAGAAEIKFMNGRCWLDGVYVDGRLRGKGLAEELVNFAKQQATERGWSSLNLKCDPDLIALYKKYGFVVFDTRDGKSMMTCKLMP</sequence>
<comment type="caution">
    <text evidence="2">The sequence shown here is derived from an EMBL/GenBank/DDBJ whole genome shotgun (WGS) entry which is preliminary data.</text>
</comment>
<dbReference type="Proteomes" id="UP000076503">
    <property type="component" value="Unassembled WGS sequence"/>
</dbReference>
<proteinExistence type="predicted"/>
<dbReference type="AlphaFoldDB" id="A0A167CME7"/>
<evidence type="ECO:0000313" key="2">
    <source>
        <dbReference type="EMBL" id="KZN47840.1"/>
    </source>
</evidence>
<dbReference type="PROSITE" id="PS51186">
    <property type="entry name" value="GNAT"/>
    <property type="match status" value="1"/>
</dbReference>
<reference evidence="2 3" key="1">
    <citation type="submission" date="2013-07" db="EMBL/GenBank/DDBJ databases">
        <title>Comparative Genomic and Metabolomic Analysis of Twelve Strains of Pseudoalteromonas luteoviolacea.</title>
        <authorList>
            <person name="Vynne N.G."/>
            <person name="Mansson M."/>
            <person name="Gram L."/>
        </authorList>
    </citation>
    <scope>NUCLEOTIDE SEQUENCE [LARGE SCALE GENOMIC DNA]</scope>
    <source>
        <strain evidence="2 3">H33</strain>
    </source>
</reference>
<dbReference type="Pfam" id="PF00583">
    <property type="entry name" value="Acetyltransf_1"/>
    <property type="match status" value="1"/>
</dbReference>
<gene>
    <name evidence="2" type="ORF">N476_22715</name>
</gene>
<dbReference type="EMBL" id="AUXZ01000096">
    <property type="protein sequence ID" value="KZN47840.1"/>
    <property type="molecule type" value="Genomic_DNA"/>
</dbReference>
<dbReference type="Gene3D" id="3.40.630.30">
    <property type="match status" value="1"/>
</dbReference>
<evidence type="ECO:0000259" key="1">
    <source>
        <dbReference type="PROSITE" id="PS51186"/>
    </source>
</evidence>
<dbReference type="CDD" id="cd04301">
    <property type="entry name" value="NAT_SF"/>
    <property type="match status" value="1"/>
</dbReference>
<accession>A0A167CME7</accession>
<feature type="domain" description="N-acetyltransferase" evidence="1">
    <location>
        <begin position="1"/>
        <end position="135"/>
    </location>
</feature>
<dbReference type="GO" id="GO:0016747">
    <property type="term" value="F:acyltransferase activity, transferring groups other than amino-acyl groups"/>
    <property type="evidence" value="ECO:0007669"/>
    <property type="project" value="InterPro"/>
</dbReference>
<dbReference type="PATRIC" id="fig|1365251.3.peg.4009"/>
<evidence type="ECO:0000313" key="3">
    <source>
        <dbReference type="Proteomes" id="UP000076503"/>
    </source>
</evidence>
<name>A0A167CME7_9GAMM</name>
<dbReference type="SUPFAM" id="SSF55729">
    <property type="entry name" value="Acyl-CoA N-acyltransferases (Nat)"/>
    <property type="match status" value="1"/>
</dbReference>
<dbReference type="InterPro" id="IPR000182">
    <property type="entry name" value="GNAT_dom"/>
</dbReference>
<dbReference type="InterPro" id="IPR016181">
    <property type="entry name" value="Acyl_CoA_acyltransferase"/>
</dbReference>
<protein>
    <recommendedName>
        <fullName evidence="1">N-acetyltransferase domain-containing protein</fullName>
    </recommendedName>
</protein>